<comment type="similarity">
    <text evidence="5">Belongs to the class I-like SAM-binding methyltransferase superfamily. C5-methyltransferase family.</text>
</comment>
<dbReference type="InterPro" id="IPR031303">
    <property type="entry name" value="C5_meth_CS"/>
</dbReference>
<dbReference type="AlphaFoldDB" id="A0A0N0BQI9"/>
<dbReference type="InterPro" id="IPR001525">
    <property type="entry name" value="C5_MeTfrase"/>
</dbReference>
<organism evidence="6 7">
    <name type="scientific">Halorubrum tropicale</name>
    <dbReference type="NCBI Taxonomy" id="1765655"/>
    <lineage>
        <taxon>Archaea</taxon>
        <taxon>Methanobacteriati</taxon>
        <taxon>Methanobacteriota</taxon>
        <taxon>Stenosarchaea group</taxon>
        <taxon>Halobacteria</taxon>
        <taxon>Halobacteriales</taxon>
        <taxon>Haloferacaceae</taxon>
        <taxon>Halorubrum</taxon>
    </lineage>
</organism>
<name>A0A0N0BQI9_9EURY</name>
<evidence type="ECO:0000256" key="2">
    <source>
        <dbReference type="ARBA" id="ARBA00022603"/>
    </source>
</evidence>
<protein>
    <recommendedName>
        <fullName evidence="1">DNA (cytosine-5-)-methyltransferase</fullName>
        <ecNumber evidence="1">2.1.1.37</ecNumber>
    </recommendedName>
</protein>
<dbReference type="PROSITE" id="PS00095">
    <property type="entry name" value="C5_MTASE_2"/>
    <property type="match status" value="1"/>
</dbReference>
<accession>A0A0N0BQI9</accession>
<dbReference type="PANTHER" id="PTHR10629">
    <property type="entry name" value="CYTOSINE-SPECIFIC METHYLTRANSFERASE"/>
    <property type="match status" value="1"/>
</dbReference>
<dbReference type="EC" id="2.1.1.37" evidence="1"/>
<dbReference type="Gene3D" id="3.40.50.150">
    <property type="entry name" value="Vaccinia Virus protein VP39"/>
    <property type="match status" value="1"/>
</dbReference>
<gene>
    <name evidence="6" type="ORF">AMR74_15165</name>
</gene>
<evidence type="ECO:0000256" key="3">
    <source>
        <dbReference type="ARBA" id="ARBA00022679"/>
    </source>
</evidence>
<keyword evidence="3" id="KW-0808">Transferase</keyword>
<dbReference type="GO" id="GO:0044027">
    <property type="term" value="P:negative regulation of gene expression via chromosomal CpG island methylation"/>
    <property type="evidence" value="ECO:0007669"/>
    <property type="project" value="TreeGrafter"/>
</dbReference>
<evidence type="ECO:0000313" key="6">
    <source>
        <dbReference type="EMBL" id="KOX95480.1"/>
    </source>
</evidence>
<reference evidence="6 7" key="1">
    <citation type="submission" date="2015-08" db="EMBL/GenBank/DDBJ databases">
        <title>Genomes of Isolates from Cabo Rojo, PR.</title>
        <authorList>
            <person name="Sanchez-Nieves R.L."/>
            <person name="Montalvo-Rodriguez R."/>
        </authorList>
    </citation>
    <scope>NUCLEOTIDE SEQUENCE [LARGE SCALE GENOMIC DNA]</scope>
    <source>
        <strain evidence="6 7">5</strain>
    </source>
</reference>
<dbReference type="PROSITE" id="PS51679">
    <property type="entry name" value="SAM_MT_C5"/>
    <property type="match status" value="1"/>
</dbReference>
<dbReference type="GO" id="GO:0003677">
    <property type="term" value="F:DNA binding"/>
    <property type="evidence" value="ECO:0007669"/>
    <property type="project" value="TreeGrafter"/>
</dbReference>
<sequence length="381" mass="43078">MSSETTEAGDEPEEKSKAEIIRGMKKYTKVKERLEGNFTNLGRTEWVDTTEISPEGTTYNIVDLFSGAGGLTLGFTQANYQPVFGVEKDPDAADTYERNFPEATHWQKDIRDLTLDEIKDAVGDKQIHVLCAGFPCPGFSIAGDRDPLDERNFLYEEILRIAKELEPWYLAMENVPGLVTMEDGKALNQIQTDFEDIGYPLSTLVLEAADYEVAQIRSRAILIGNRFGLNNPYPKPLLDEEEYVPIGEAINDLADEPRDPDINHEWTNHREDTIERISKVPPGESLYDSYKDAWKRQRKGVPAMAVKENHGGTHIHHEQNRVISAREMARLQGFPDDFIFEGRMKRVMFQVGNAVPVPLAKNVALGLRPKLEKIENGEVEE</sequence>
<dbReference type="PRINTS" id="PR00105">
    <property type="entry name" value="C5METTRFRASE"/>
</dbReference>
<keyword evidence="4" id="KW-0949">S-adenosyl-L-methionine</keyword>
<evidence type="ECO:0000256" key="5">
    <source>
        <dbReference type="RuleBase" id="RU000416"/>
    </source>
</evidence>
<proteinExistence type="inferred from homology"/>
<dbReference type="SUPFAM" id="SSF53335">
    <property type="entry name" value="S-adenosyl-L-methionine-dependent methyltransferases"/>
    <property type="match status" value="1"/>
</dbReference>
<evidence type="ECO:0000256" key="1">
    <source>
        <dbReference type="ARBA" id="ARBA00011975"/>
    </source>
</evidence>
<dbReference type="Pfam" id="PF00145">
    <property type="entry name" value="DNA_methylase"/>
    <property type="match status" value="1"/>
</dbReference>
<dbReference type="RefSeq" id="WP_053772885.1">
    <property type="nucleotide sequence ID" value="NZ_LIST01000007.1"/>
</dbReference>
<evidence type="ECO:0000313" key="7">
    <source>
        <dbReference type="Proteomes" id="UP000037747"/>
    </source>
</evidence>
<dbReference type="GO" id="GO:0003886">
    <property type="term" value="F:DNA (cytosine-5-)-methyltransferase activity"/>
    <property type="evidence" value="ECO:0007669"/>
    <property type="project" value="UniProtKB-EC"/>
</dbReference>
<dbReference type="InterPro" id="IPR050390">
    <property type="entry name" value="C5-Methyltransferase"/>
</dbReference>
<dbReference type="NCBIfam" id="TIGR00675">
    <property type="entry name" value="dcm"/>
    <property type="match status" value="1"/>
</dbReference>
<dbReference type="InterPro" id="IPR029063">
    <property type="entry name" value="SAM-dependent_MTases_sf"/>
</dbReference>
<dbReference type="OrthoDB" id="5033at2157"/>
<dbReference type="PANTHER" id="PTHR10629:SF52">
    <property type="entry name" value="DNA (CYTOSINE-5)-METHYLTRANSFERASE 1"/>
    <property type="match status" value="1"/>
</dbReference>
<dbReference type="STRING" id="1765655.AMR74_15165"/>
<comment type="caution">
    <text evidence="6">The sequence shown here is derived from an EMBL/GenBank/DDBJ whole genome shotgun (WGS) entry which is preliminary data.</text>
</comment>
<dbReference type="CDD" id="cd00315">
    <property type="entry name" value="Cyt_C5_DNA_methylase"/>
    <property type="match status" value="1"/>
</dbReference>
<dbReference type="Proteomes" id="UP000037747">
    <property type="component" value="Unassembled WGS sequence"/>
</dbReference>
<evidence type="ECO:0000256" key="4">
    <source>
        <dbReference type="ARBA" id="ARBA00022691"/>
    </source>
</evidence>
<keyword evidence="7" id="KW-1185">Reference proteome</keyword>
<keyword evidence="2" id="KW-0489">Methyltransferase</keyword>
<dbReference type="PATRIC" id="fig|1705389.3.peg.2256"/>
<dbReference type="GO" id="GO:0032259">
    <property type="term" value="P:methylation"/>
    <property type="evidence" value="ECO:0007669"/>
    <property type="project" value="UniProtKB-KW"/>
</dbReference>
<dbReference type="EMBL" id="LIST01000007">
    <property type="protein sequence ID" value="KOX95480.1"/>
    <property type="molecule type" value="Genomic_DNA"/>
</dbReference>
<dbReference type="Gene3D" id="3.90.120.10">
    <property type="entry name" value="DNA Methylase, subunit A, domain 2"/>
    <property type="match status" value="1"/>
</dbReference>